<protein>
    <recommendedName>
        <fullName evidence="4">BZIP domain-containing protein</fullName>
    </recommendedName>
</protein>
<reference evidence="2 3" key="1">
    <citation type="journal article" date="2021" name="Nat. Commun.">
        <title>Genetic determinants of endophytism in the Arabidopsis root mycobiome.</title>
        <authorList>
            <person name="Mesny F."/>
            <person name="Miyauchi S."/>
            <person name="Thiergart T."/>
            <person name="Pickel B."/>
            <person name="Atanasova L."/>
            <person name="Karlsson M."/>
            <person name="Huettel B."/>
            <person name="Barry K.W."/>
            <person name="Haridas S."/>
            <person name="Chen C."/>
            <person name="Bauer D."/>
            <person name="Andreopoulos W."/>
            <person name="Pangilinan J."/>
            <person name="LaButti K."/>
            <person name="Riley R."/>
            <person name="Lipzen A."/>
            <person name="Clum A."/>
            <person name="Drula E."/>
            <person name="Henrissat B."/>
            <person name="Kohler A."/>
            <person name="Grigoriev I.V."/>
            <person name="Martin F.M."/>
            <person name="Hacquard S."/>
        </authorList>
    </citation>
    <scope>NUCLEOTIDE SEQUENCE [LARGE SCALE GENOMIC DNA]</scope>
    <source>
        <strain evidence="2 3">MPI-CAGE-CH-0241</strain>
    </source>
</reference>
<dbReference type="AlphaFoldDB" id="A0A9P8W482"/>
<feature type="compositionally biased region" description="Low complexity" evidence="1">
    <location>
        <begin position="86"/>
        <end position="102"/>
    </location>
</feature>
<dbReference type="Proteomes" id="UP000777438">
    <property type="component" value="Unassembled WGS sequence"/>
</dbReference>
<dbReference type="Pfam" id="PF11905">
    <property type="entry name" value="DUF3425"/>
    <property type="match status" value="1"/>
</dbReference>
<feature type="region of interest" description="Disordered" evidence="1">
    <location>
        <begin position="83"/>
        <end position="121"/>
    </location>
</feature>
<name>A0A9P8W482_9HYPO</name>
<dbReference type="PANTHER" id="PTHR37012:SF7">
    <property type="entry name" value="B-ZIP TRANSCRIPTION FACTOR (EUROFUNG)-RELATED"/>
    <property type="match status" value="1"/>
</dbReference>
<feature type="region of interest" description="Disordered" evidence="1">
    <location>
        <begin position="425"/>
        <end position="459"/>
    </location>
</feature>
<dbReference type="PANTHER" id="PTHR37012">
    <property type="entry name" value="B-ZIP TRANSCRIPTION FACTOR (EUROFUNG)-RELATED"/>
    <property type="match status" value="1"/>
</dbReference>
<evidence type="ECO:0000313" key="3">
    <source>
        <dbReference type="Proteomes" id="UP000777438"/>
    </source>
</evidence>
<feature type="compositionally biased region" description="Polar residues" evidence="1">
    <location>
        <begin position="441"/>
        <end position="452"/>
    </location>
</feature>
<proteinExistence type="predicted"/>
<dbReference type="InterPro" id="IPR021833">
    <property type="entry name" value="DUF3425"/>
</dbReference>
<evidence type="ECO:0000313" key="2">
    <source>
        <dbReference type="EMBL" id="KAH6889800.1"/>
    </source>
</evidence>
<keyword evidence="3" id="KW-1185">Reference proteome</keyword>
<accession>A0A9P8W482</accession>
<gene>
    <name evidence="2" type="ORF">B0T10DRAFT_538112</name>
</gene>
<evidence type="ECO:0008006" key="4">
    <source>
        <dbReference type="Google" id="ProtNLM"/>
    </source>
</evidence>
<comment type="caution">
    <text evidence="2">The sequence shown here is derived from an EMBL/GenBank/DDBJ whole genome shotgun (WGS) entry which is preliminary data.</text>
</comment>
<sequence>MASSMPDSKQARKRELDRRAQRAARERNRNRIAFLEATVEAMKNRESSSGIAHLTDQLMEMTRQRDQLARTVSSIKEMIDLRHPDSASAVTANTTSTATANKTSEDQTPTPTILPQNNSGTSQDAIHVEDAIPAPSPPDASSMAMVPSSSALFHDDLNFNSIFQSSFPCSISDGPIIPAPDIVCDCLTAFVGNDVPAQSSQPPTSIWRTANELLGMQETPCKSSLQLEDEVFEDTPVRAILQGWDAVENGPGLSPIWKRLRQIDQLQFRDCGDTERLAILSTMHRMLRHRADPTEEQWAKLPAWLLSRPSQSLPHSSAIDFFVWPGVRERFVFSQHQYCSNFFWKVFVECFRISWPFEFRDCYKRNIMTGRYSVSPEFTDCIWDINSWTMTVDFFGHFPEMYSDIPSSIDPALVEGSMAMLTKSIERRPHPSQPVREARRTQPNSDAESQHATNDEAEA</sequence>
<evidence type="ECO:0000256" key="1">
    <source>
        <dbReference type="SAM" id="MobiDB-lite"/>
    </source>
</evidence>
<feature type="region of interest" description="Disordered" evidence="1">
    <location>
        <begin position="1"/>
        <end position="28"/>
    </location>
</feature>
<dbReference type="EMBL" id="JAGPYM010000010">
    <property type="protein sequence ID" value="KAH6889800.1"/>
    <property type="molecule type" value="Genomic_DNA"/>
</dbReference>
<dbReference type="OrthoDB" id="5086080at2759"/>
<feature type="compositionally biased region" description="Basic and acidic residues" evidence="1">
    <location>
        <begin position="9"/>
        <end position="28"/>
    </location>
</feature>
<feature type="compositionally biased region" description="Polar residues" evidence="1">
    <location>
        <begin position="106"/>
        <end position="121"/>
    </location>
</feature>
<organism evidence="2 3">
    <name type="scientific">Thelonectria olida</name>
    <dbReference type="NCBI Taxonomy" id="1576542"/>
    <lineage>
        <taxon>Eukaryota</taxon>
        <taxon>Fungi</taxon>
        <taxon>Dikarya</taxon>
        <taxon>Ascomycota</taxon>
        <taxon>Pezizomycotina</taxon>
        <taxon>Sordariomycetes</taxon>
        <taxon>Hypocreomycetidae</taxon>
        <taxon>Hypocreales</taxon>
        <taxon>Nectriaceae</taxon>
        <taxon>Thelonectria</taxon>
    </lineage>
</organism>